<feature type="chain" id="PRO_5015938788" evidence="1">
    <location>
        <begin position="22"/>
        <end position="240"/>
    </location>
</feature>
<name>A0A2V3PHP1_9BACT</name>
<dbReference type="Proteomes" id="UP000247973">
    <property type="component" value="Unassembled WGS sequence"/>
</dbReference>
<dbReference type="PANTHER" id="PTHR39200">
    <property type="entry name" value="HYPOTHETICAL EXPORTED PROTEIN"/>
    <property type="match status" value="1"/>
</dbReference>
<evidence type="ECO:0000313" key="3">
    <source>
        <dbReference type="EMBL" id="PXV58414.1"/>
    </source>
</evidence>
<feature type="domain" description="Putative auto-transporter adhesin head GIN" evidence="2">
    <location>
        <begin position="41"/>
        <end position="223"/>
    </location>
</feature>
<evidence type="ECO:0000256" key="1">
    <source>
        <dbReference type="SAM" id="SignalP"/>
    </source>
</evidence>
<keyword evidence="4" id="KW-1185">Reference proteome</keyword>
<dbReference type="AlphaFoldDB" id="A0A2V3PHP1"/>
<reference evidence="3 4" key="1">
    <citation type="submission" date="2018-03" db="EMBL/GenBank/DDBJ databases">
        <title>Genomic Encyclopedia of Archaeal and Bacterial Type Strains, Phase II (KMG-II): from individual species to whole genera.</title>
        <authorList>
            <person name="Goeker M."/>
        </authorList>
    </citation>
    <scope>NUCLEOTIDE SEQUENCE [LARGE SCALE GENOMIC DNA]</scope>
    <source>
        <strain evidence="3 4">DSM 100214</strain>
    </source>
</reference>
<dbReference type="PANTHER" id="PTHR39200:SF1">
    <property type="entry name" value="AUTO-TRANSPORTER ADHESIN HEAD GIN DOMAIN-CONTAINING PROTEIN-RELATED"/>
    <property type="match status" value="1"/>
</dbReference>
<dbReference type="EMBL" id="QICL01000049">
    <property type="protein sequence ID" value="PXV58414.1"/>
    <property type="molecule type" value="Genomic_DNA"/>
</dbReference>
<proteinExistence type="predicted"/>
<keyword evidence="1" id="KW-0732">Signal</keyword>
<gene>
    <name evidence="3" type="ORF">CLV62_14923</name>
</gene>
<dbReference type="PROSITE" id="PS51257">
    <property type="entry name" value="PROKAR_LIPOPROTEIN"/>
    <property type="match status" value="1"/>
</dbReference>
<dbReference type="Gene3D" id="2.160.20.120">
    <property type="match status" value="1"/>
</dbReference>
<dbReference type="InterPro" id="IPR021255">
    <property type="entry name" value="DUF2807"/>
</dbReference>
<feature type="signal peptide" evidence="1">
    <location>
        <begin position="1"/>
        <end position="21"/>
    </location>
</feature>
<evidence type="ECO:0000259" key="2">
    <source>
        <dbReference type="Pfam" id="PF10988"/>
    </source>
</evidence>
<protein>
    <submittedName>
        <fullName evidence="3">Putative autotransporter adhesin-like protein</fullName>
    </submittedName>
</protein>
<evidence type="ECO:0000313" key="4">
    <source>
        <dbReference type="Proteomes" id="UP000247973"/>
    </source>
</evidence>
<accession>A0A2V3PHP1</accession>
<sequence length="240" mass="26001">MRILACILMSVVIMTSCKMSAFKNGVKGNGQSVSSEIKIDDYNSIEIGGKFDLVYEQKADQAPYLRIEIDENLREYVSATVADGKLTIRTTQEINPKHYKIYTNSTALSDLSVSGLNNIELKDSINSENLHILVSEMGDIKAENLYCQNLNINMSGLANITLAGEAANTKIDVSGKANVKAYDLKSKNVDCAVLGMGNIYIYASEILSAQASGMGDINYKGSPKETNLSKSGMADIASKD</sequence>
<dbReference type="Pfam" id="PF10988">
    <property type="entry name" value="DUF2807"/>
    <property type="match status" value="1"/>
</dbReference>
<dbReference type="OrthoDB" id="995605at2"/>
<comment type="caution">
    <text evidence="3">The sequence shown here is derived from an EMBL/GenBank/DDBJ whole genome shotgun (WGS) entry which is preliminary data.</text>
</comment>
<dbReference type="RefSeq" id="WP_110312667.1">
    <property type="nucleotide sequence ID" value="NZ_QICL01000049.1"/>
</dbReference>
<organism evidence="3 4">
    <name type="scientific">Dysgonomonas alginatilytica</name>
    <dbReference type="NCBI Taxonomy" id="1605892"/>
    <lineage>
        <taxon>Bacteria</taxon>
        <taxon>Pseudomonadati</taxon>
        <taxon>Bacteroidota</taxon>
        <taxon>Bacteroidia</taxon>
        <taxon>Bacteroidales</taxon>
        <taxon>Dysgonomonadaceae</taxon>
        <taxon>Dysgonomonas</taxon>
    </lineage>
</organism>